<dbReference type="FunFam" id="3.30.1370.30:FF:000002">
    <property type="entry name" value="30S ribosomal protein S8"/>
    <property type="match status" value="1"/>
</dbReference>
<evidence type="ECO:0000313" key="10">
    <source>
        <dbReference type="EMBL" id="CUS05329.2"/>
    </source>
</evidence>
<proteinExistence type="inferred from homology"/>
<name>A0A160T6X3_9CHLR</name>
<dbReference type="EMBL" id="LN890655">
    <property type="protein sequence ID" value="CUS05329.2"/>
    <property type="molecule type" value="Genomic_DNA"/>
</dbReference>
<protein>
    <recommendedName>
        <fullName evidence="6 8">Small ribosomal subunit protein uS8</fullName>
    </recommendedName>
</protein>
<evidence type="ECO:0000256" key="2">
    <source>
        <dbReference type="ARBA" id="ARBA00022730"/>
    </source>
</evidence>
<accession>A0A160T6X3</accession>
<organism evidence="10 11">
    <name type="scientific">Candidatus Promineifilum breve</name>
    <dbReference type="NCBI Taxonomy" id="1806508"/>
    <lineage>
        <taxon>Bacteria</taxon>
        <taxon>Bacillati</taxon>
        <taxon>Chloroflexota</taxon>
        <taxon>Ardenticatenia</taxon>
        <taxon>Candidatus Promineifilales</taxon>
        <taxon>Candidatus Promineifilaceae</taxon>
        <taxon>Candidatus Promineifilum</taxon>
    </lineage>
</organism>
<gene>
    <name evidence="8 10" type="primary">rpsH</name>
    <name evidence="10" type="ORF">CFX0092_A3451</name>
</gene>
<dbReference type="Pfam" id="PF00410">
    <property type="entry name" value="Ribosomal_S8"/>
    <property type="match status" value="1"/>
</dbReference>
<keyword evidence="11" id="KW-1185">Reference proteome</keyword>
<evidence type="ECO:0000313" key="11">
    <source>
        <dbReference type="Proteomes" id="UP000215027"/>
    </source>
</evidence>
<dbReference type="GO" id="GO:1990904">
    <property type="term" value="C:ribonucleoprotein complex"/>
    <property type="evidence" value="ECO:0007669"/>
    <property type="project" value="UniProtKB-KW"/>
</dbReference>
<comment type="subunit">
    <text evidence="7 8">Part of the 30S ribosomal subunit. Contacts proteins S5 and S12.</text>
</comment>
<evidence type="ECO:0000256" key="6">
    <source>
        <dbReference type="ARBA" id="ARBA00035258"/>
    </source>
</evidence>
<comment type="similarity">
    <text evidence="1 8 9">Belongs to the universal ribosomal protein uS8 family.</text>
</comment>
<dbReference type="InterPro" id="IPR047863">
    <property type="entry name" value="Ribosomal_uS8_CS"/>
</dbReference>
<dbReference type="Gene3D" id="3.30.1370.30">
    <property type="match status" value="1"/>
</dbReference>
<keyword evidence="3 8" id="KW-0694">RNA-binding</keyword>
<comment type="function">
    <text evidence="8">One of the primary rRNA binding proteins, it binds directly to 16S rRNA central domain where it helps coordinate assembly of the platform of the 30S subunit.</text>
</comment>
<dbReference type="HAMAP" id="MF_01302_B">
    <property type="entry name" value="Ribosomal_uS8_B"/>
    <property type="match status" value="1"/>
</dbReference>
<dbReference type="PROSITE" id="PS00053">
    <property type="entry name" value="RIBOSOMAL_S8"/>
    <property type="match status" value="1"/>
</dbReference>
<dbReference type="KEGG" id="pbf:CFX0092_A3451"/>
<dbReference type="InterPro" id="IPR035987">
    <property type="entry name" value="Ribosomal_uS8_sf"/>
</dbReference>
<keyword evidence="2 8" id="KW-0699">rRNA-binding</keyword>
<dbReference type="NCBIfam" id="NF001109">
    <property type="entry name" value="PRK00136.1"/>
    <property type="match status" value="1"/>
</dbReference>
<dbReference type="Proteomes" id="UP000215027">
    <property type="component" value="Chromosome I"/>
</dbReference>
<dbReference type="FunFam" id="3.30.1490.10:FF:000001">
    <property type="entry name" value="30S ribosomal protein S8"/>
    <property type="match status" value="1"/>
</dbReference>
<dbReference type="RefSeq" id="WP_095044557.1">
    <property type="nucleotide sequence ID" value="NZ_LN890655.1"/>
</dbReference>
<evidence type="ECO:0000256" key="7">
    <source>
        <dbReference type="ARBA" id="ARBA00046740"/>
    </source>
</evidence>
<dbReference type="GO" id="GO:0005737">
    <property type="term" value="C:cytoplasm"/>
    <property type="evidence" value="ECO:0007669"/>
    <property type="project" value="UniProtKB-ARBA"/>
</dbReference>
<dbReference type="GO" id="GO:0003735">
    <property type="term" value="F:structural constituent of ribosome"/>
    <property type="evidence" value="ECO:0007669"/>
    <property type="project" value="InterPro"/>
</dbReference>
<evidence type="ECO:0000256" key="8">
    <source>
        <dbReference type="HAMAP-Rule" id="MF_01302"/>
    </source>
</evidence>
<dbReference type="GO" id="GO:0005840">
    <property type="term" value="C:ribosome"/>
    <property type="evidence" value="ECO:0007669"/>
    <property type="project" value="UniProtKB-KW"/>
</dbReference>
<evidence type="ECO:0000256" key="5">
    <source>
        <dbReference type="ARBA" id="ARBA00023274"/>
    </source>
</evidence>
<evidence type="ECO:0000256" key="9">
    <source>
        <dbReference type="RuleBase" id="RU003660"/>
    </source>
</evidence>
<dbReference type="GO" id="GO:0019843">
    <property type="term" value="F:rRNA binding"/>
    <property type="evidence" value="ECO:0007669"/>
    <property type="project" value="UniProtKB-UniRule"/>
</dbReference>
<evidence type="ECO:0000256" key="1">
    <source>
        <dbReference type="ARBA" id="ARBA00006471"/>
    </source>
</evidence>
<reference evidence="10" key="1">
    <citation type="submission" date="2016-01" db="EMBL/GenBank/DDBJ databases">
        <authorList>
            <person name="Mcilroy J.S."/>
            <person name="Karst M S."/>
            <person name="Albertsen M."/>
        </authorList>
    </citation>
    <scope>NUCLEOTIDE SEQUENCE</scope>
    <source>
        <strain evidence="10">Cfx-K</strain>
    </source>
</reference>
<dbReference type="OrthoDB" id="9802617at2"/>
<dbReference type="GO" id="GO:0006412">
    <property type="term" value="P:translation"/>
    <property type="evidence" value="ECO:0007669"/>
    <property type="project" value="UniProtKB-UniRule"/>
</dbReference>
<dbReference type="PANTHER" id="PTHR11758">
    <property type="entry name" value="40S RIBOSOMAL PROTEIN S15A"/>
    <property type="match status" value="1"/>
</dbReference>
<dbReference type="SUPFAM" id="SSF56047">
    <property type="entry name" value="Ribosomal protein S8"/>
    <property type="match status" value="1"/>
</dbReference>
<sequence>MSMTDPIADMLTRMRNALDRQQPTVAIPHSKLKVSIAEVLQHEGYIESYEVVTRDKYPTLVIRLRYVGGRRERRSVINGLQRVSSPGRRIYVGKREIPWVLSGLGVSIVTTSRGVMTDQKARQLGLGGELLCKVW</sequence>
<dbReference type="Gene3D" id="3.30.1490.10">
    <property type="match status" value="1"/>
</dbReference>
<evidence type="ECO:0000256" key="3">
    <source>
        <dbReference type="ARBA" id="ARBA00022884"/>
    </source>
</evidence>
<dbReference type="InterPro" id="IPR000630">
    <property type="entry name" value="Ribosomal_uS8"/>
</dbReference>
<evidence type="ECO:0000256" key="4">
    <source>
        <dbReference type="ARBA" id="ARBA00022980"/>
    </source>
</evidence>
<keyword evidence="4 8" id="KW-0689">Ribosomal protein</keyword>
<keyword evidence="5 8" id="KW-0687">Ribonucleoprotein</keyword>
<dbReference type="AlphaFoldDB" id="A0A160T6X3"/>